<dbReference type="OrthoDB" id="9796381at2"/>
<dbReference type="PROSITE" id="PS51186">
    <property type="entry name" value="GNAT"/>
    <property type="match status" value="1"/>
</dbReference>
<dbReference type="EMBL" id="SPQQ01000002">
    <property type="protein sequence ID" value="TGE39375.1"/>
    <property type="molecule type" value="Genomic_DNA"/>
</dbReference>
<dbReference type="CDD" id="cd04301">
    <property type="entry name" value="NAT_SF"/>
    <property type="match status" value="1"/>
</dbReference>
<evidence type="ECO:0000259" key="1">
    <source>
        <dbReference type="PROSITE" id="PS51186"/>
    </source>
</evidence>
<evidence type="ECO:0000313" key="2">
    <source>
        <dbReference type="EMBL" id="TGE39375.1"/>
    </source>
</evidence>
<comment type="caution">
    <text evidence="2">The sequence shown here is derived from an EMBL/GenBank/DDBJ whole genome shotgun (WGS) entry which is preliminary data.</text>
</comment>
<dbReference type="InterPro" id="IPR016181">
    <property type="entry name" value="Acyl_CoA_acyltransferase"/>
</dbReference>
<gene>
    <name evidence="2" type="ORF">E4K67_08060</name>
</gene>
<dbReference type="PANTHER" id="PTHR13355">
    <property type="entry name" value="GLUCOSAMINE 6-PHOSPHATE N-ACETYLTRANSFERASE"/>
    <property type="match status" value="1"/>
</dbReference>
<evidence type="ECO:0000313" key="3">
    <source>
        <dbReference type="Proteomes" id="UP000298460"/>
    </source>
</evidence>
<dbReference type="AlphaFoldDB" id="A0A4Z0RAL1"/>
<dbReference type="Gene3D" id="3.40.630.30">
    <property type="match status" value="1"/>
</dbReference>
<feature type="domain" description="N-acetyltransferase" evidence="1">
    <location>
        <begin position="3"/>
        <end position="148"/>
    </location>
</feature>
<name>A0A4Z0RAL1_9FIRM</name>
<dbReference type="InterPro" id="IPR000182">
    <property type="entry name" value="GNAT_dom"/>
</dbReference>
<dbReference type="RefSeq" id="WP_135545870.1">
    <property type="nucleotide sequence ID" value="NZ_SPQQ01000002.1"/>
</dbReference>
<organism evidence="2 3">
    <name type="scientific">Desulfosporosinus fructosivorans</name>
    <dbReference type="NCBI Taxonomy" id="2018669"/>
    <lineage>
        <taxon>Bacteria</taxon>
        <taxon>Bacillati</taxon>
        <taxon>Bacillota</taxon>
        <taxon>Clostridia</taxon>
        <taxon>Eubacteriales</taxon>
        <taxon>Desulfitobacteriaceae</taxon>
        <taxon>Desulfosporosinus</taxon>
    </lineage>
</organism>
<dbReference type="Pfam" id="PF00583">
    <property type="entry name" value="Acetyltransf_1"/>
    <property type="match status" value="1"/>
</dbReference>
<keyword evidence="3" id="KW-1185">Reference proteome</keyword>
<accession>A0A4Z0RAL1</accession>
<sequence>MSEAIRLVKRDELHKLLNLYKYLHEDDPDVTGNNELEGLWTGICADPNIYYIVADVEGKLVSTCTMAIIKNLTRNLRPYGLIENVVTHPDYREKGLGTKVLKEAVEIANKNNCYKVMLMTGSTKEETLKFYEKVGFERGKKTGFLISL</sequence>
<dbReference type="SUPFAM" id="SSF55729">
    <property type="entry name" value="Acyl-CoA N-acyltransferases (Nat)"/>
    <property type="match status" value="1"/>
</dbReference>
<dbReference type="PANTHER" id="PTHR13355:SF11">
    <property type="entry name" value="GLUCOSAMINE 6-PHOSPHATE N-ACETYLTRANSFERASE"/>
    <property type="match status" value="1"/>
</dbReference>
<proteinExistence type="predicted"/>
<reference evidence="2 3" key="1">
    <citation type="submission" date="2019-03" db="EMBL/GenBank/DDBJ databases">
        <title>Draft Genome Sequence of Desulfosporosinus fructosivorans Strain 63.6F, Isolated from Marine Sediment in the Baltic Sea.</title>
        <authorList>
            <person name="Hausmann B."/>
            <person name="Vandieken V."/>
            <person name="Pjevac P."/>
            <person name="Schreck K."/>
            <person name="Herbold C.W."/>
            <person name="Loy A."/>
        </authorList>
    </citation>
    <scope>NUCLEOTIDE SEQUENCE [LARGE SCALE GENOMIC DNA]</scope>
    <source>
        <strain evidence="2 3">63.6F</strain>
    </source>
</reference>
<keyword evidence="2" id="KW-0808">Transferase</keyword>
<dbReference type="Proteomes" id="UP000298460">
    <property type="component" value="Unassembled WGS sequence"/>
</dbReference>
<protein>
    <submittedName>
        <fullName evidence="2">GNAT family N-acetyltransferase</fullName>
    </submittedName>
</protein>
<dbReference type="InterPro" id="IPR039143">
    <property type="entry name" value="GNPNAT1-like"/>
</dbReference>
<dbReference type="GO" id="GO:0004343">
    <property type="term" value="F:glucosamine 6-phosphate N-acetyltransferase activity"/>
    <property type="evidence" value="ECO:0007669"/>
    <property type="project" value="TreeGrafter"/>
</dbReference>